<name>A0ABQ8EWV3_9FUNG</name>
<reference evidence="3 4" key="1">
    <citation type="submission" date="2021-02" db="EMBL/GenBank/DDBJ databases">
        <title>Variation within the Batrachochytrium salamandrivorans European outbreak.</title>
        <authorList>
            <person name="Kelly M."/>
            <person name="Pasmans F."/>
            <person name="Shea T.P."/>
            <person name="Munoz J.F."/>
            <person name="Carranza S."/>
            <person name="Cuomo C.A."/>
            <person name="Martel A."/>
        </authorList>
    </citation>
    <scope>NUCLEOTIDE SEQUENCE [LARGE SCALE GENOMIC DNA]</scope>
    <source>
        <strain evidence="3 4">AMFP18/2</strain>
    </source>
</reference>
<evidence type="ECO:0000313" key="4">
    <source>
        <dbReference type="Proteomes" id="UP001648503"/>
    </source>
</evidence>
<feature type="compositionally biased region" description="Basic residues" evidence="1">
    <location>
        <begin position="64"/>
        <end position="77"/>
    </location>
</feature>
<keyword evidence="2" id="KW-0732">Signal</keyword>
<proteinExistence type="predicted"/>
<feature type="region of interest" description="Disordered" evidence="1">
    <location>
        <begin position="212"/>
        <end position="232"/>
    </location>
</feature>
<protein>
    <submittedName>
        <fullName evidence="3">Uncharacterized protein</fullName>
    </submittedName>
</protein>
<feature type="region of interest" description="Disordered" evidence="1">
    <location>
        <begin position="28"/>
        <end position="131"/>
    </location>
</feature>
<evidence type="ECO:0000256" key="2">
    <source>
        <dbReference type="SAM" id="SignalP"/>
    </source>
</evidence>
<dbReference type="EMBL" id="JAFCIX010000560">
    <property type="protein sequence ID" value="KAH6587430.1"/>
    <property type="molecule type" value="Genomic_DNA"/>
</dbReference>
<evidence type="ECO:0000256" key="1">
    <source>
        <dbReference type="SAM" id="MobiDB-lite"/>
    </source>
</evidence>
<feature type="chain" id="PRO_5046933939" evidence="2">
    <location>
        <begin position="20"/>
        <end position="269"/>
    </location>
</feature>
<accession>A0ABQ8EWV3</accession>
<feature type="compositionally biased region" description="Polar residues" evidence="1">
    <location>
        <begin position="28"/>
        <end position="47"/>
    </location>
</feature>
<organism evidence="3 4">
    <name type="scientific">Batrachochytrium salamandrivorans</name>
    <dbReference type="NCBI Taxonomy" id="1357716"/>
    <lineage>
        <taxon>Eukaryota</taxon>
        <taxon>Fungi</taxon>
        <taxon>Fungi incertae sedis</taxon>
        <taxon>Chytridiomycota</taxon>
        <taxon>Chytridiomycota incertae sedis</taxon>
        <taxon>Chytridiomycetes</taxon>
        <taxon>Rhizophydiales</taxon>
        <taxon>Rhizophydiales incertae sedis</taxon>
        <taxon>Batrachochytrium</taxon>
    </lineage>
</organism>
<evidence type="ECO:0000313" key="3">
    <source>
        <dbReference type="EMBL" id="KAH6587430.1"/>
    </source>
</evidence>
<dbReference type="Proteomes" id="UP001648503">
    <property type="component" value="Unassembled WGS sequence"/>
</dbReference>
<keyword evidence="4" id="KW-1185">Reference proteome</keyword>
<gene>
    <name evidence="3" type="ORF">BASA50_011372</name>
</gene>
<sequence length="269" mass="30475">MKPTATIAVLCLVVAGASAMNPALNQQSGFPDAADSSQSSRRTSLRYTWNKKTKGPQSPDVQVKRRMSSKMKQSHHQTPHEEQQSTESPLDEKSDASPSMTYEPQEIPYTYSSSTSLDNEDEGLSSMSKLERERKARSLQARLLFSHQEYILTGKAYSSAYSRINPTRRRNPANLALIKNECAQFEMAAYIYKAALHELSLSKRKMNVGFRKELKRNPSKTVPDKSPKRPVLEEQNCEKLRVELDKLIKKNGSLDPTKKNLINDLTFDY</sequence>
<comment type="caution">
    <text evidence="3">The sequence shown here is derived from an EMBL/GenBank/DDBJ whole genome shotgun (WGS) entry which is preliminary data.</text>
</comment>
<feature type="signal peptide" evidence="2">
    <location>
        <begin position="1"/>
        <end position="19"/>
    </location>
</feature>